<name>A0A518AP55_9BACT</name>
<dbReference type="Proteomes" id="UP000315750">
    <property type="component" value="Chromosome"/>
</dbReference>
<dbReference type="OrthoDB" id="248095at2"/>
<dbReference type="KEGG" id="amuc:Pan181_27120"/>
<dbReference type="EMBL" id="CP036278">
    <property type="protein sequence ID" value="QDU56503.1"/>
    <property type="molecule type" value="Genomic_DNA"/>
</dbReference>
<sequence length="538" mass="58945">MSSSLDSKYAGTISSPRKIALLSLTTLLAIVFVHAPALGYDKESPEVRAMVDKGKAYLEKHSEDPRLGAKCLVAIVFIKEGEKDHALVKIALDACREAAAKNEPEDVYSNGLAIIFLAALDAKAHRNQLQFFLNAMQRRQKPHGGWGYDVKPTGDTSQSQYGCLGSWEAFQKGMPINVGSIDGVANWLINTQDPSGAWGYQGKVGSPDKLEEQEEITCSMVAAAMGSILICADLVGILKPHAAEELEDQLPTGFTVSSDRDNNRPRLGGSSINPRQLLLAVQRGNAWMDKNYEVEIKQYTSYYMYALERYKSLAAILDGNIVDQPVWYNNGVEYLMKTQSSRGSWDTGCGEQCDTAFSILFLIRSMESELNSLEGSAIAGRGVPVNISNLKVSGNDLVAQQAQTEIDEIIGDLDDEKLAKLEGVINGSGTLNIGNVDEKSIRRLKQVVRSGEPAARIVAVKALAQTGDFDHVPTLLYALADTDKTLARTARDGLRFVSRRFEGFGLKDNFSRAEQLEAVDKWVKWYSGVRPDVPVVLE</sequence>
<organism evidence="1 2">
    <name type="scientific">Aeoliella mucimassa</name>
    <dbReference type="NCBI Taxonomy" id="2527972"/>
    <lineage>
        <taxon>Bacteria</taxon>
        <taxon>Pseudomonadati</taxon>
        <taxon>Planctomycetota</taxon>
        <taxon>Planctomycetia</taxon>
        <taxon>Pirellulales</taxon>
        <taxon>Lacipirellulaceae</taxon>
        <taxon>Aeoliella</taxon>
    </lineage>
</organism>
<dbReference type="Gene3D" id="1.50.10.20">
    <property type="match status" value="1"/>
</dbReference>
<dbReference type="AlphaFoldDB" id="A0A518AP55"/>
<evidence type="ECO:0000313" key="1">
    <source>
        <dbReference type="EMBL" id="QDU56503.1"/>
    </source>
</evidence>
<proteinExistence type="predicted"/>
<evidence type="ECO:0008006" key="3">
    <source>
        <dbReference type="Google" id="ProtNLM"/>
    </source>
</evidence>
<reference evidence="1 2" key="1">
    <citation type="submission" date="2019-02" db="EMBL/GenBank/DDBJ databases">
        <title>Deep-cultivation of Planctomycetes and their phenomic and genomic characterization uncovers novel biology.</title>
        <authorList>
            <person name="Wiegand S."/>
            <person name="Jogler M."/>
            <person name="Boedeker C."/>
            <person name="Pinto D."/>
            <person name="Vollmers J."/>
            <person name="Rivas-Marin E."/>
            <person name="Kohn T."/>
            <person name="Peeters S.H."/>
            <person name="Heuer A."/>
            <person name="Rast P."/>
            <person name="Oberbeckmann S."/>
            <person name="Bunk B."/>
            <person name="Jeske O."/>
            <person name="Meyerdierks A."/>
            <person name="Storesund J.E."/>
            <person name="Kallscheuer N."/>
            <person name="Luecker S."/>
            <person name="Lage O.M."/>
            <person name="Pohl T."/>
            <person name="Merkel B.J."/>
            <person name="Hornburger P."/>
            <person name="Mueller R.-W."/>
            <person name="Bruemmer F."/>
            <person name="Labrenz M."/>
            <person name="Spormann A.M."/>
            <person name="Op den Camp H."/>
            <person name="Overmann J."/>
            <person name="Amann R."/>
            <person name="Jetten M.S.M."/>
            <person name="Mascher T."/>
            <person name="Medema M.H."/>
            <person name="Devos D.P."/>
            <person name="Kaster A.-K."/>
            <person name="Ovreas L."/>
            <person name="Rohde M."/>
            <person name="Galperin M.Y."/>
            <person name="Jogler C."/>
        </authorList>
    </citation>
    <scope>NUCLEOTIDE SEQUENCE [LARGE SCALE GENOMIC DNA]</scope>
    <source>
        <strain evidence="1 2">Pan181</strain>
    </source>
</reference>
<evidence type="ECO:0000313" key="2">
    <source>
        <dbReference type="Proteomes" id="UP000315750"/>
    </source>
</evidence>
<dbReference type="InterPro" id="IPR011989">
    <property type="entry name" value="ARM-like"/>
</dbReference>
<keyword evidence="2" id="KW-1185">Reference proteome</keyword>
<accession>A0A518AP55</accession>
<dbReference type="SUPFAM" id="SSF48371">
    <property type="entry name" value="ARM repeat"/>
    <property type="match status" value="1"/>
</dbReference>
<gene>
    <name evidence="1" type="ORF">Pan181_27120</name>
</gene>
<protein>
    <recommendedName>
        <fullName evidence="3">Prenyltransferase and squalene oxidase repeat protein</fullName>
    </recommendedName>
</protein>
<dbReference type="Gene3D" id="1.25.10.10">
    <property type="entry name" value="Leucine-rich Repeat Variant"/>
    <property type="match status" value="1"/>
</dbReference>
<dbReference type="InterPro" id="IPR016024">
    <property type="entry name" value="ARM-type_fold"/>
</dbReference>
<dbReference type="SUPFAM" id="SSF48239">
    <property type="entry name" value="Terpenoid cyclases/Protein prenyltransferases"/>
    <property type="match status" value="1"/>
</dbReference>
<dbReference type="InterPro" id="IPR008930">
    <property type="entry name" value="Terpenoid_cyclase/PrenylTrfase"/>
</dbReference>
<dbReference type="RefSeq" id="WP_145247243.1">
    <property type="nucleotide sequence ID" value="NZ_CP036278.1"/>
</dbReference>